<evidence type="ECO:0000256" key="1">
    <source>
        <dbReference type="SAM" id="Phobius"/>
    </source>
</evidence>
<feature type="transmembrane region" description="Helical" evidence="1">
    <location>
        <begin position="35"/>
        <end position="55"/>
    </location>
</feature>
<reference evidence="2" key="1">
    <citation type="submission" date="2023-07" db="EMBL/GenBank/DDBJ databases">
        <title>Mycolicibacterium sp. nov., a novel bacterial species.</title>
        <authorList>
            <person name="Cao Y."/>
        </authorList>
    </citation>
    <scope>NUCLEOTIDE SEQUENCE</scope>
    <source>
        <strain evidence="2">KC 300</strain>
    </source>
</reference>
<feature type="transmembrane region" description="Helical" evidence="1">
    <location>
        <begin position="100"/>
        <end position="122"/>
    </location>
</feature>
<evidence type="ECO:0000313" key="2">
    <source>
        <dbReference type="EMBL" id="MDO3635755.1"/>
    </source>
</evidence>
<name>A0ABT8UFV2_9MYCO</name>
<organism evidence="2 3">
    <name type="scientific">Mycolicibacterium arseniciresistens</name>
    <dbReference type="NCBI Taxonomy" id="3062257"/>
    <lineage>
        <taxon>Bacteria</taxon>
        <taxon>Bacillati</taxon>
        <taxon>Actinomycetota</taxon>
        <taxon>Actinomycetes</taxon>
        <taxon>Mycobacteriales</taxon>
        <taxon>Mycobacteriaceae</taxon>
        <taxon>Mycolicibacterium</taxon>
    </lineage>
</organism>
<evidence type="ECO:0000313" key="3">
    <source>
        <dbReference type="Proteomes" id="UP001168823"/>
    </source>
</evidence>
<sequence length="145" mass="15122">MIGRATVFGRRACAALAACSAVLHGFSLTNTTSTAATALTVVMLAACLFCARDLWARGTLRAWVLVALMNLAMIASHTPVSATHHHGGGVDADAAVQHSTVMTLATAIAAVEVVISAAVLYYRTRAIQPTSESVDDRRLDGWQGG</sequence>
<comment type="caution">
    <text evidence="2">The sequence shown here is derived from an EMBL/GenBank/DDBJ whole genome shotgun (WGS) entry which is preliminary data.</text>
</comment>
<protein>
    <submittedName>
        <fullName evidence="2">Uncharacterized protein</fullName>
    </submittedName>
</protein>
<keyword evidence="1" id="KW-0472">Membrane</keyword>
<proteinExistence type="predicted"/>
<accession>A0ABT8UFV2</accession>
<feature type="transmembrane region" description="Helical" evidence="1">
    <location>
        <begin position="62"/>
        <end position="80"/>
    </location>
</feature>
<keyword evidence="1" id="KW-0812">Transmembrane</keyword>
<keyword evidence="3" id="KW-1185">Reference proteome</keyword>
<dbReference type="Proteomes" id="UP001168823">
    <property type="component" value="Unassembled WGS sequence"/>
</dbReference>
<keyword evidence="1" id="KW-1133">Transmembrane helix</keyword>
<dbReference type="EMBL" id="JAUMSQ010000039">
    <property type="protein sequence ID" value="MDO3635755.1"/>
    <property type="molecule type" value="Genomic_DNA"/>
</dbReference>
<dbReference type="RefSeq" id="WP_302913639.1">
    <property type="nucleotide sequence ID" value="NZ_JAUMSQ010000039.1"/>
</dbReference>
<gene>
    <name evidence="2" type="ORF">Q2100_08380</name>
</gene>